<dbReference type="EMBL" id="MEYH01000090">
    <property type="protein sequence ID" value="OGD14200.1"/>
    <property type="molecule type" value="Genomic_DNA"/>
</dbReference>
<feature type="active site" description="Proton acceptor" evidence="2">
    <location>
        <position position="77"/>
    </location>
</feature>
<comment type="cofactor">
    <cofactor evidence="2">
        <name>Mg(2+)</name>
        <dbReference type="ChEBI" id="CHEBI:18420"/>
    </cofactor>
    <text evidence="2">Binds 2 magnesium ions per subunit.</text>
</comment>
<feature type="binding site" evidence="2">
    <location>
        <position position="34"/>
    </location>
    <ligand>
        <name>substrate</name>
    </ligand>
</feature>
<dbReference type="SUPFAM" id="SSF64005">
    <property type="entry name" value="Undecaprenyl diphosphate synthase"/>
    <property type="match status" value="1"/>
</dbReference>
<gene>
    <name evidence="3" type="ORF">A2V47_04610</name>
</gene>
<sequence>MIIISNCKNIKNDLFDKNELPQHLAIIMDGNGRWAEKKGLPRSVGHREGAKAVKRVIANCIHFNIPILTLFAFSTENWKRPKNEVMYLLKLFERVLSKEKANLIKDNIKINFIGRLNDLPDSLNEKMNELFESTKKNNKLILNIAINYGGRAEIIDALKAITIKIVEKKLNIEEINENTIRDNLYTHNLPDPDLLIRTAGEMRISNFMIWQIAYTELWVTPVFWPDFDKNNLIEAIKNFQKRVRKYGGKIQ</sequence>
<dbReference type="PROSITE" id="PS01066">
    <property type="entry name" value="UPP_SYNTHASE"/>
    <property type="match status" value="1"/>
</dbReference>
<feature type="binding site" evidence="2">
    <location>
        <position position="46"/>
    </location>
    <ligand>
        <name>substrate</name>
    </ligand>
</feature>
<dbReference type="Pfam" id="PF01255">
    <property type="entry name" value="Prenyltransf"/>
    <property type="match status" value="1"/>
</dbReference>
<dbReference type="CDD" id="cd00475">
    <property type="entry name" value="Cis_IPPS"/>
    <property type="match status" value="1"/>
</dbReference>
<feature type="binding site" evidence="2">
    <location>
        <begin position="203"/>
        <end position="205"/>
    </location>
    <ligand>
        <name>substrate</name>
    </ligand>
</feature>
<accession>A0A1F5A6L2</accession>
<evidence type="ECO:0000313" key="4">
    <source>
        <dbReference type="Proteomes" id="UP000177701"/>
    </source>
</evidence>
<dbReference type="PANTHER" id="PTHR10291">
    <property type="entry name" value="DEHYDRODOLICHYL DIPHOSPHATE SYNTHASE FAMILY MEMBER"/>
    <property type="match status" value="1"/>
</dbReference>
<dbReference type="STRING" id="1797291.A2V47_04610"/>
<keyword evidence="2" id="KW-0460">Magnesium</keyword>
<dbReference type="Gene3D" id="3.40.1180.10">
    <property type="entry name" value="Decaprenyl diphosphate synthase-like"/>
    <property type="match status" value="1"/>
</dbReference>
<dbReference type="PANTHER" id="PTHR10291:SF0">
    <property type="entry name" value="DEHYDRODOLICHYL DIPHOSPHATE SYNTHASE 2"/>
    <property type="match status" value="1"/>
</dbReference>
<evidence type="ECO:0000256" key="2">
    <source>
        <dbReference type="HAMAP-Rule" id="MF_01139"/>
    </source>
</evidence>
<comment type="subunit">
    <text evidence="2">Homodimer.</text>
</comment>
<comment type="function">
    <text evidence="2">Catalyzes the condensation of isopentenyl diphosphate (IPP) with allylic pyrophosphates generating different type of terpenoids.</text>
</comment>
<dbReference type="InterPro" id="IPR001441">
    <property type="entry name" value="UPP_synth-like"/>
</dbReference>
<feature type="binding site" evidence="2">
    <location>
        <position position="29"/>
    </location>
    <ligand>
        <name>Mg(2+)</name>
        <dbReference type="ChEBI" id="CHEBI:18420"/>
    </ligand>
</feature>
<feature type="binding site" evidence="2">
    <location>
        <position position="197"/>
    </location>
    <ligand>
        <name>substrate</name>
    </ligand>
</feature>
<dbReference type="GO" id="GO:0016094">
    <property type="term" value="P:polyprenol biosynthetic process"/>
    <property type="evidence" value="ECO:0007669"/>
    <property type="project" value="TreeGrafter"/>
</dbReference>
<organism evidence="3 4">
    <name type="scientific">Candidatus Sediminicultor quintus</name>
    <dbReference type="NCBI Taxonomy" id="1797291"/>
    <lineage>
        <taxon>Bacteria</taxon>
        <taxon>Pseudomonadati</taxon>
        <taxon>Atribacterota</taxon>
        <taxon>Candidatus Phoenicimicrobiia</taxon>
        <taxon>Candidatus Pheonicimicrobiales</taxon>
        <taxon>Candidatus Phoenicimicrobiaceae</taxon>
        <taxon>Candidatus Sediminicultor</taxon>
    </lineage>
</organism>
<reference evidence="3 4" key="1">
    <citation type="journal article" date="2016" name="Nat. Commun.">
        <title>Thousands of microbial genomes shed light on interconnected biogeochemical processes in an aquifer system.</title>
        <authorList>
            <person name="Anantharaman K."/>
            <person name="Brown C.T."/>
            <person name="Hug L.A."/>
            <person name="Sharon I."/>
            <person name="Castelle C.J."/>
            <person name="Probst A.J."/>
            <person name="Thomas B.C."/>
            <person name="Singh A."/>
            <person name="Wilkins M.J."/>
            <person name="Karaoz U."/>
            <person name="Brodie E.L."/>
            <person name="Williams K.H."/>
            <person name="Hubbard S.S."/>
            <person name="Banfield J.F."/>
        </authorList>
    </citation>
    <scope>NUCLEOTIDE SEQUENCE [LARGE SCALE GENOMIC DNA]</scope>
</reference>
<dbReference type="GO" id="GO:0000287">
    <property type="term" value="F:magnesium ion binding"/>
    <property type="evidence" value="ECO:0007669"/>
    <property type="project" value="UniProtKB-UniRule"/>
</dbReference>
<feature type="binding site" evidence="2">
    <location>
        <begin position="30"/>
        <end position="33"/>
    </location>
    <ligand>
        <name>substrate</name>
    </ligand>
</feature>
<dbReference type="EC" id="2.5.1.-" evidence="2"/>
<feature type="binding site" evidence="2">
    <location>
        <begin position="74"/>
        <end position="76"/>
    </location>
    <ligand>
        <name>substrate</name>
    </ligand>
</feature>
<feature type="binding site" evidence="2">
    <location>
        <position position="80"/>
    </location>
    <ligand>
        <name>substrate</name>
    </ligand>
</feature>
<keyword evidence="2" id="KW-0479">Metal-binding</keyword>
<dbReference type="HAMAP" id="MF_01139">
    <property type="entry name" value="ISPT"/>
    <property type="match status" value="1"/>
</dbReference>
<evidence type="ECO:0000256" key="1">
    <source>
        <dbReference type="ARBA" id="ARBA00022679"/>
    </source>
</evidence>
<comment type="caution">
    <text evidence="3">The sequence shown here is derived from an EMBL/GenBank/DDBJ whole genome shotgun (WGS) entry which is preliminary data.</text>
</comment>
<comment type="similarity">
    <text evidence="2">Belongs to the UPP synthase family.</text>
</comment>
<protein>
    <recommendedName>
        <fullName evidence="2">Isoprenyl transferase</fullName>
        <ecNumber evidence="2">2.5.1.-</ecNumber>
    </recommendedName>
</protein>
<proteinExistence type="inferred from homology"/>
<feature type="active site" evidence="2">
    <location>
        <position position="29"/>
    </location>
</feature>
<dbReference type="FunFam" id="3.40.1180.10:FF:000001">
    <property type="entry name" value="(2E,6E)-farnesyl-diphosphate-specific ditrans,polycis-undecaprenyl-diphosphate synthase"/>
    <property type="match status" value="1"/>
</dbReference>
<dbReference type="InterPro" id="IPR018520">
    <property type="entry name" value="UPP_synth-like_CS"/>
</dbReference>
<feature type="binding site" evidence="2">
    <location>
        <position position="216"/>
    </location>
    <ligand>
        <name>Mg(2+)</name>
        <dbReference type="ChEBI" id="CHEBI:18420"/>
    </ligand>
</feature>
<dbReference type="NCBIfam" id="TIGR00055">
    <property type="entry name" value="uppS"/>
    <property type="match status" value="1"/>
</dbReference>
<evidence type="ECO:0000313" key="3">
    <source>
        <dbReference type="EMBL" id="OGD14200.1"/>
    </source>
</evidence>
<dbReference type="Proteomes" id="UP000177701">
    <property type="component" value="Unassembled WGS sequence"/>
</dbReference>
<dbReference type="NCBIfam" id="NF011405">
    <property type="entry name" value="PRK14830.1"/>
    <property type="match status" value="1"/>
</dbReference>
<dbReference type="AlphaFoldDB" id="A0A1F5A6L2"/>
<feature type="binding site" evidence="2">
    <location>
        <position position="78"/>
    </location>
    <ligand>
        <name>substrate</name>
    </ligand>
</feature>
<feature type="binding site" evidence="2">
    <location>
        <position position="42"/>
    </location>
    <ligand>
        <name>substrate</name>
    </ligand>
</feature>
<keyword evidence="1 2" id="KW-0808">Transferase</keyword>
<dbReference type="InterPro" id="IPR036424">
    <property type="entry name" value="UPP_synth-like_sf"/>
</dbReference>
<dbReference type="GO" id="GO:0045547">
    <property type="term" value="F:ditrans,polycis-polyprenyl diphosphate synthase [(2E,6E)-farnesyl diphosphate specific] activity"/>
    <property type="evidence" value="ECO:0007669"/>
    <property type="project" value="TreeGrafter"/>
</dbReference>
<name>A0A1F5A6L2_9BACT</name>